<gene>
    <name evidence="2" type="ORF">PCOR1329_LOCUS71760</name>
</gene>
<feature type="compositionally biased region" description="Pro residues" evidence="1">
    <location>
        <begin position="177"/>
        <end position="194"/>
    </location>
</feature>
<keyword evidence="3" id="KW-1185">Reference proteome</keyword>
<feature type="region of interest" description="Disordered" evidence="1">
    <location>
        <begin position="50"/>
        <end position="147"/>
    </location>
</feature>
<protein>
    <submittedName>
        <fullName evidence="2">Uncharacterized protein</fullName>
    </submittedName>
</protein>
<evidence type="ECO:0000313" key="3">
    <source>
        <dbReference type="Proteomes" id="UP001189429"/>
    </source>
</evidence>
<name>A0ABN9X041_9DINO</name>
<dbReference type="EMBL" id="CAUYUJ010019547">
    <property type="protein sequence ID" value="CAK0892001.1"/>
    <property type="molecule type" value="Genomic_DNA"/>
</dbReference>
<feature type="compositionally biased region" description="Basic residues" evidence="1">
    <location>
        <begin position="69"/>
        <end position="117"/>
    </location>
</feature>
<evidence type="ECO:0000313" key="2">
    <source>
        <dbReference type="EMBL" id="CAK0892001.1"/>
    </source>
</evidence>
<feature type="region of interest" description="Disordered" evidence="1">
    <location>
        <begin position="160"/>
        <end position="194"/>
    </location>
</feature>
<evidence type="ECO:0000256" key="1">
    <source>
        <dbReference type="SAM" id="MobiDB-lite"/>
    </source>
</evidence>
<feature type="compositionally biased region" description="Pro residues" evidence="1">
    <location>
        <begin position="53"/>
        <end position="64"/>
    </location>
</feature>
<accession>A0ABN9X041</accession>
<dbReference type="Proteomes" id="UP001189429">
    <property type="component" value="Unassembled WGS sequence"/>
</dbReference>
<sequence>MTSLLSMPGAQPLCVRGSESILLKVQGQFRRIVRPPSLLRGLRRASGMEALAPPQPMPPVPPWPASNVRSKKIKQQKPQCKKYGGKKLIAKGRHRDKKKQKYQQKGKPVRKRRKRASGMKGSLTTVVAVRPPAPPPPGMFVTPSVTSRDPYSKVLAEAVKPRVPPPPVPTRIKVVMMPPPPPPPRLPTPPPRRS</sequence>
<reference evidence="2" key="1">
    <citation type="submission" date="2023-10" db="EMBL/GenBank/DDBJ databases">
        <authorList>
            <person name="Chen Y."/>
            <person name="Shah S."/>
            <person name="Dougan E. K."/>
            <person name="Thang M."/>
            <person name="Chan C."/>
        </authorList>
    </citation>
    <scope>NUCLEOTIDE SEQUENCE [LARGE SCALE GENOMIC DNA]</scope>
</reference>
<proteinExistence type="predicted"/>
<organism evidence="2 3">
    <name type="scientific">Prorocentrum cordatum</name>
    <dbReference type="NCBI Taxonomy" id="2364126"/>
    <lineage>
        <taxon>Eukaryota</taxon>
        <taxon>Sar</taxon>
        <taxon>Alveolata</taxon>
        <taxon>Dinophyceae</taxon>
        <taxon>Prorocentrales</taxon>
        <taxon>Prorocentraceae</taxon>
        <taxon>Prorocentrum</taxon>
    </lineage>
</organism>
<comment type="caution">
    <text evidence="2">The sequence shown here is derived from an EMBL/GenBank/DDBJ whole genome shotgun (WGS) entry which is preliminary data.</text>
</comment>